<sequence length="117" mass="13098">MNYRPERVSSLIKQELSAIIVKNVEFPAGHLITITNVEVDKKLEHAKIGISVLPSEGAGKALLILSKAAGYLQYLLMKRVNIKPLPRIIFEIDHGIEKLAKIEKLLIDDKIENKDAD</sequence>
<dbReference type="InterPro" id="IPR023799">
    <property type="entry name" value="RbfA_dom_sf"/>
</dbReference>
<comment type="similarity">
    <text evidence="2">Belongs to the RbfA family.</text>
</comment>
<evidence type="ECO:0000313" key="3">
    <source>
        <dbReference type="EMBL" id="OGM90405.1"/>
    </source>
</evidence>
<dbReference type="PANTHER" id="PTHR33515:SF1">
    <property type="entry name" value="RIBOSOME-BINDING FACTOR A, CHLOROPLASTIC-RELATED"/>
    <property type="match status" value="1"/>
</dbReference>
<comment type="subunit">
    <text evidence="2">Monomer. Binds 30S ribosomal subunits, but not 50S ribosomal subunits or 70S ribosomes.</text>
</comment>
<dbReference type="NCBIfam" id="TIGR00082">
    <property type="entry name" value="rbfA"/>
    <property type="match status" value="1"/>
</dbReference>
<dbReference type="Proteomes" id="UP000182002">
    <property type="component" value="Unassembled WGS sequence"/>
</dbReference>
<dbReference type="AlphaFoldDB" id="A0A1F8DRF8"/>
<accession>A0A1F8DRF8</accession>
<dbReference type="EMBL" id="MGIO01000002">
    <property type="protein sequence ID" value="OGM90405.1"/>
    <property type="molecule type" value="Genomic_DNA"/>
</dbReference>
<reference evidence="3 4" key="1">
    <citation type="journal article" date="2016" name="Nat. Commun.">
        <title>Thousands of microbial genomes shed light on interconnected biogeochemical processes in an aquifer system.</title>
        <authorList>
            <person name="Anantharaman K."/>
            <person name="Brown C.T."/>
            <person name="Hug L.A."/>
            <person name="Sharon I."/>
            <person name="Castelle C.J."/>
            <person name="Probst A.J."/>
            <person name="Thomas B.C."/>
            <person name="Singh A."/>
            <person name="Wilkins M.J."/>
            <person name="Karaoz U."/>
            <person name="Brodie E.L."/>
            <person name="Williams K.H."/>
            <person name="Hubbard S.S."/>
            <person name="Banfield J.F."/>
        </authorList>
    </citation>
    <scope>NUCLEOTIDE SEQUENCE [LARGE SCALE GENOMIC DNA]</scope>
</reference>
<gene>
    <name evidence="2" type="primary">rbfA</name>
    <name evidence="3" type="ORF">A3J77_02320</name>
</gene>
<dbReference type="HAMAP" id="MF_00003">
    <property type="entry name" value="RbfA"/>
    <property type="match status" value="1"/>
</dbReference>
<dbReference type="InterPro" id="IPR000238">
    <property type="entry name" value="RbfA"/>
</dbReference>
<dbReference type="GO" id="GO:0030490">
    <property type="term" value="P:maturation of SSU-rRNA"/>
    <property type="evidence" value="ECO:0007669"/>
    <property type="project" value="UniProtKB-UniRule"/>
</dbReference>
<keyword evidence="2" id="KW-0963">Cytoplasm</keyword>
<evidence type="ECO:0000313" key="4">
    <source>
        <dbReference type="Proteomes" id="UP000182002"/>
    </source>
</evidence>
<organism evidence="3 4">
    <name type="scientific">Candidatus Wolfebacteria bacterium RBG_13_41_7</name>
    <dbReference type="NCBI Taxonomy" id="1802554"/>
    <lineage>
        <taxon>Bacteria</taxon>
        <taxon>Candidatus Wolfeibacteriota</taxon>
    </lineage>
</organism>
<proteinExistence type="inferred from homology"/>
<comment type="function">
    <text evidence="2">One of several proteins that assist in the late maturation steps of the functional core of the 30S ribosomal subunit. Associates with free 30S ribosomal subunits (but not with 30S subunits that are part of 70S ribosomes or polysomes). Required for efficient processing of 16S rRNA. May interact with the 5'-terminal helix region of 16S rRNA.</text>
</comment>
<dbReference type="Gene3D" id="3.30.300.20">
    <property type="match status" value="1"/>
</dbReference>
<comment type="caution">
    <text evidence="3">The sequence shown here is derived from an EMBL/GenBank/DDBJ whole genome shotgun (WGS) entry which is preliminary data.</text>
</comment>
<dbReference type="GO" id="GO:0005829">
    <property type="term" value="C:cytosol"/>
    <property type="evidence" value="ECO:0007669"/>
    <property type="project" value="TreeGrafter"/>
</dbReference>
<dbReference type="SUPFAM" id="SSF89919">
    <property type="entry name" value="Ribosome-binding factor A, RbfA"/>
    <property type="match status" value="1"/>
</dbReference>
<evidence type="ECO:0000256" key="1">
    <source>
        <dbReference type="ARBA" id="ARBA00022517"/>
    </source>
</evidence>
<dbReference type="PANTHER" id="PTHR33515">
    <property type="entry name" value="RIBOSOME-BINDING FACTOR A, CHLOROPLASTIC-RELATED"/>
    <property type="match status" value="1"/>
</dbReference>
<keyword evidence="1 2" id="KW-0690">Ribosome biogenesis</keyword>
<evidence type="ECO:0000256" key="2">
    <source>
        <dbReference type="HAMAP-Rule" id="MF_00003"/>
    </source>
</evidence>
<dbReference type="InterPro" id="IPR015946">
    <property type="entry name" value="KH_dom-like_a/b"/>
</dbReference>
<protein>
    <recommendedName>
        <fullName evidence="2">Ribosome-binding factor A</fullName>
    </recommendedName>
</protein>
<name>A0A1F8DRF8_9BACT</name>
<comment type="subcellular location">
    <subcellularLocation>
        <location evidence="2">Cytoplasm</location>
    </subcellularLocation>
</comment>
<dbReference type="GO" id="GO:0043024">
    <property type="term" value="F:ribosomal small subunit binding"/>
    <property type="evidence" value="ECO:0007669"/>
    <property type="project" value="TreeGrafter"/>
</dbReference>
<dbReference type="Pfam" id="PF02033">
    <property type="entry name" value="RBFA"/>
    <property type="match status" value="1"/>
</dbReference>